<dbReference type="PANTHER" id="PTHR21212:SF0">
    <property type="entry name" value="SEIPIN"/>
    <property type="match status" value="1"/>
</dbReference>
<dbReference type="GO" id="GO:0140042">
    <property type="term" value="P:lipid droplet formation"/>
    <property type="evidence" value="ECO:0007669"/>
    <property type="project" value="UniProtKB-ARBA"/>
</dbReference>
<dbReference type="OrthoDB" id="3990054at2759"/>
<feature type="transmembrane region" description="Helical" evidence="8">
    <location>
        <begin position="258"/>
        <end position="283"/>
    </location>
</feature>
<dbReference type="CDD" id="cd23995">
    <property type="entry name" value="Seipin_BSCL2_like"/>
    <property type="match status" value="1"/>
</dbReference>
<feature type="region of interest" description="Disordered" evidence="7">
    <location>
        <begin position="297"/>
        <end position="337"/>
    </location>
</feature>
<keyword evidence="2 8" id="KW-0812">Transmembrane</keyword>
<feature type="compositionally biased region" description="Acidic residues" evidence="7">
    <location>
        <begin position="371"/>
        <end position="383"/>
    </location>
</feature>
<keyword evidence="10" id="KW-1185">Reference proteome</keyword>
<dbReference type="Proteomes" id="UP000256328">
    <property type="component" value="Unassembled WGS sequence"/>
</dbReference>
<evidence type="ECO:0000256" key="8">
    <source>
        <dbReference type="SAM" id="Phobius"/>
    </source>
</evidence>
<comment type="caution">
    <text evidence="9">The sequence shown here is derived from an EMBL/GenBank/DDBJ whole genome shotgun (WGS) entry which is preliminary data.</text>
</comment>
<name>A0A3D8RDJ8_9HELO</name>
<dbReference type="GO" id="GO:0006629">
    <property type="term" value="P:lipid metabolic process"/>
    <property type="evidence" value="ECO:0007669"/>
    <property type="project" value="UniProtKB-KW"/>
</dbReference>
<evidence type="ECO:0000313" key="10">
    <source>
        <dbReference type="Proteomes" id="UP000256328"/>
    </source>
</evidence>
<evidence type="ECO:0000256" key="3">
    <source>
        <dbReference type="ARBA" id="ARBA00022824"/>
    </source>
</evidence>
<feature type="transmembrane region" description="Helical" evidence="8">
    <location>
        <begin position="45"/>
        <end position="67"/>
    </location>
</feature>
<evidence type="ECO:0000256" key="5">
    <source>
        <dbReference type="ARBA" id="ARBA00023098"/>
    </source>
</evidence>
<dbReference type="InterPro" id="IPR009617">
    <property type="entry name" value="Seipin"/>
</dbReference>
<evidence type="ECO:0000256" key="2">
    <source>
        <dbReference type="ARBA" id="ARBA00022692"/>
    </source>
</evidence>
<keyword evidence="5" id="KW-0443">Lipid metabolism</keyword>
<dbReference type="GO" id="GO:0005789">
    <property type="term" value="C:endoplasmic reticulum membrane"/>
    <property type="evidence" value="ECO:0007669"/>
    <property type="project" value="UniProtKB-SubCell"/>
</dbReference>
<accession>A0A3D8RDJ8</accession>
<evidence type="ECO:0000256" key="7">
    <source>
        <dbReference type="SAM" id="MobiDB-lite"/>
    </source>
</evidence>
<dbReference type="EMBL" id="PDLN01000011">
    <property type="protein sequence ID" value="RDW72050.1"/>
    <property type="molecule type" value="Genomic_DNA"/>
</dbReference>
<feature type="compositionally biased region" description="Basic residues" evidence="7">
    <location>
        <begin position="407"/>
        <end position="417"/>
    </location>
</feature>
<evidence type="ECO:0000256" key="6">
    <source>
        <dbReference type="ARBA" id="ARBA00023136"/>
    </source>
</evidence>
<feature type="region of interest" description="Disordered" evidence="7">
    <location>
        <begin position="369"/>
        <end position="417"/>
    </location>
</feature>
<evidence type="ECO:0000313" key="9">
    <source>
        <dbReference type="EMBL" id="RDW72050.1"/>
    </source>
</evidence>
<sequence length="417" mass="46580">MVRSCGTKSDENHEADVYMSIQEYIKKPYRVATSKPARQTYLNTALFMITSTILLGLAIVAYVLFYIQYVPQTSLERIIHLQYGDGPHPYGIVNLGTSLISQQAYDISLSLSLPRSPPNLKQGNFMLSLSLLSPSYRPPTTIPGPPTTLEPGPSSSIAPSDILHISRRPAILQYESALVSYSSRLAALPLYILGLRREAETLTVSMAERTEFSRGWKNVPSFALLELQAGQEVQVYDVRVHFVARFGGMRWLMYNHRVLSFITFTTMFWLSEVLFTALGWLALRTLFSGTSAGAKRRKIKREGEGTDTTETIKKEEETDEPELSDTPRNFPTYGRQQPLRFVPKIKQEDEQTGTGSEEYVLDETQIQPLVADEEDNVDYDDFEAGGFRDSGVGTSYSDAGAAGGRGLNRRKSRGGRS</sequence>
<evidence type="ECO:0008006" key="11">
    <source>
        <dbReference type="Google" id="ProtNLM"/>
    </source>
</evidence>
<proteinExistence type="predicted"/>
<dbReference type="PANTHER" id="PTHR21212">
    <property type="entry name" value="BERNARDINELLI-SEIP CONGENITAL LIPODYSTROPHY 2 HOMOLOG BSCL2 PROTEIN"/>
    <property type="match status" value="1"/>
</dbReference>
<evidence type="ECO:0000256" key="4">
    <source>
        <dbReference type="ARBA" id="ARBA00022989"/>
    </source>
</evidence>
<keyword evidence="4 8" id="KW-1133">Transmembrane helix</keyword>
<comment type="subcellular location">
    <subcellularLocation>
        <location evidence="1">Endoplasmic reticulum membrane</location>
        <topology evidence="1">Multi-pass membrane protein</topology>
    </subcellularLocation>
</comment>
<dbReference type="AlphaFoldDB" id="A0A3D8RDJ8"/>
<organism evidence="9 10">
    <name type="scientific">Coleophoma crateriformis</name>
    <dbReference type="NCBI Taxonomy" id="565419"/>
    <lineage>
        <taxon>Eukaryota</taxon>
        <taxon>Fungi</taxon>
        <taxon>Dikarya</taxon>
        <taxon>Ascomycota</taxon>
        <taxon>Pezizomycotina</taxon>
        <taxon>Leotiomycetes</taxon>
        <taxon>Helotiales</taxon>
        <taxon>Dermateaceae</taxon>
        <taxon>Coleophoma</taxon>
    </lineage>
</organism>
<protein>
    <recommendedName>
        <fullName evidence="11">Adipose-regulatory protein-domain-containing protein</fullName>
    </recommendedName>
</protein>
<gene>
    <name evidence="9" type="ORF">BP5796_08084</name>
</gene>
<evidence type="ECO:0000256" key="1">
    <source>
        <dbReference type="ARBA" id="ARBA00004477"/>
    </source>
</evidence>
<dbReference type="Pfam" id="PF06775">
    <property type="entry name" value="Seipin"/>
    <property type="match status" value="1"/>
</dbReference>
<keyword evidence="6 8" id="KW-0472">Membrane</keyword>
<keyword evidence="3" id="KW-0256">Endoplasmic reticulum</keyword>
<reference evidence="9 10" key="1">
    <citation type="journal article" date="2018" name="IMA Fungus">
        <title>IMA Genome-F 9: Draft genome sequence of Annulohypoxylon stygium, Aspergillus mulundensis, Berkeleyomyces basicola (syn. Thielaviopsis basicola), Ceratocystis smalleyi, two Cercospora beticola strains, Coleophoma cylindrospora, Fusarium fracticaudum, Phialophora cf. hyalina, and Morchella septimelata.</title>
        <authorList>
            <person name="Wingfield B.D."/>
            <person name="Bills G.F."/>
            <person name="Dong Y."/>
            <person name="Huang W."/>
            <person name="Nel W.J."/>
            <person name="Swalarsk-Parry B.S."/>
            <person name="Vaghefi N."/>
            <person name="Wilken P.M."/>
            <person name="An Z."/>
            <person name="de Beer Z.W."/>
            <person name="De Vos L."/>
            <person name="Chen L."/>
            <person name="Duong T.A."/>
            <person name="Gao Y."/>
            <person name="Hammerbacher A."/>
            <person name="Kikkert J.R."/>
            <person name="Li Y."/>
            <person name="Li H."/>
            <person name="Li K."/>
            <person name="Li Q."/>
            <person name="Liu X."/>
            <person name="Ma X."/>
            <person name="Naidoo K."/>
            <person name="Pethybridge S.J."/>
            <person name="Sun J."/>
            <person name="Steenkamp E.T."/>
            <person name="van der Nest M.A."/>
            <person name="van Wyk S."/>
            <person name="Wingfield M.J."/>
            <person name="Xiong C."/>
            <person name="Yue Q."/>
            <person name="Zhang X."/>
        </authorList>
    </citation>
    <scope>NUCLEOTIDE SEQUENCE [LARGE SCALE GENOMIC DNA]</scope>
    <source>
        <strain evidence="9 10">BP5796</strain>
    </source>
</reference>